<dbReference type="InterPro" id="IPR050817">
    <property type="entry name" value="DjlA_DnaK_co-chaperone"/>
</dbReference>
<organism evidence="3">
    <name type="scientific">Lygus hesperus</name>
    <name type="common">Western plant bug</name>
    <dbReference type="NCBI Taxonomy" id="30085"/>
    <lineage>
        <taxon>Eukaryota</taxon>
        <taxon>Metazoa</taxon>
        <taxon>Ecdysozoa</taxon>
        <taxon>Arthropoda</taxon>
        <taxon>Hexapoda</taxon>
        <taxon>Insecta</taxon>
        <taxon>Pterygota</taxon>
        <taxon>Neoptera</taxon>
        <taxon>Paraneoptera</taxon>
        <taxon>Hemiptera</taxon>
        <taxon>Heteroptera</taxon>
        <taxon>Panheteroptera</taxon>
        <taxon>Cimicomorpha</taxon>
        <taxon>Miridae</taxon>
        <taxon>Mirini</taxon>
        <taxon>Lygus</taxon>
    </lineage>
</organism>
<keyword evidence="1" id="KW-0472">Membrane</keyword>
<gene>
    <name evidence="3" type="primary">ATJ13</name>
    <name evidence="3" type="ORF">CM83_13838</name>
</gene>
<evidence type="ECO:0000313" key="3">
    <source>
        <dbReference type="EMBL" id="JAG17898.1"/>
    </source>
</evidence>
<evidence type="ECO:0000259" key="2">
    <source>
        <dbReference type="PROSITE" id="PS50076"/>
    </source>
</evidence>
<reference evidence="3" key="1">
    <citation type="journal article" date="2014" name="PLoS ONE">
        <title>Transcriptome-Based Identification of ABC Transporters in the Western Tarnished Plant Bug Lygus hesperus.</title>
        <authorList>
            <person name="Hull J.J."/>
            <person name="Chaney K."/>
            <person name="Geib S.M."/>
            <person name="Fabrick J.A."/>
            <person name="Brent C.S."/>
            <person name="Walsh D."/>
            <person name="Lavine L.C."/>
        </authorList>
    </citation>
    <scope>NUCLEOTIDE SEQUENCE</scope>
</reference>
<dbReference type="PROSITE" id="PS50076">
    <property type="entry name" value="DNAJ_2"/>
    <property type="match status" value="1"/>
</dbReference>
<dbReference type="Gene3D" id="1.10.287.110">
    <property type="entry name" value="DnaJ domain"/>
    <property type="match status" value="1"/>
</dbReference>
<sequence length="179" mass="20470">SFCTLLKLQSAKALFVMKVKLSLQLIALVLVLFITLHTCIIQATLFAHTPRHTQLYEQLNVSVGASAAEIRKAFRGLTRLHHPDMKETFVEKEVAKEKMAGILRAYEVLSDEAKRREYDASGLIPGEPINVHEMSARELFEHFHQVFPIVSRTPTLNTTALWQRIMSFKGNKLFLFQVY</sequence>
<dbReference type="Pfam" id="PF00226">
    <property type="entry name" value="DnaJ"/>
    <property type="match status" value="1"/>
</dbReference>
<proteinExistence type="predicted"/>
<dbReference type="AlphaFoldDB" id="A0A0A9XGF4"/>
<protein>
    <submittedName>
        <fullName evidence="3">Chaperone protein dnaJ 13</fullName>
    </submittedName>
</protein>
<dbReference type="PRINTS" id="PR00625">
    <property type="entry name" value="JDOMAIN"/>
</dbReference>
<dbReference type="EMBL" id="GBHO01025706">
    <property type="protein sequence ID" value="JAG17898.1"/>
    <property type="molecule type" value="Transcribed_RNA"/>
</dbReference>
<feature type="non-terminal residue" evidence="3">
    <location>
        <position position="1"/>
    </location>
</feature>
<feature type="transmembrane region" description="Helical" evidence="1">
    <location>
        <begin position="21"/>
        <end position="45"/>
    </location>
</feature>
<accession>A0A0A9XGF4</accession>
<feature type="domain" description="J" evidence="2">
    <location>
        <begin position="54"/>
        <end position="122"/>
    </location>
</feature>
<dbReference type="FunFam" id="1.10.287.110:FF:000194">
    <property type="entry name" value="Putative DNAJ domain protein"/>
    <property type="match status" value="1"/>
</dbReference>
<reference evidence="3" key="2">
    <citation type="submission" date="2014-07" db="EMBL/GenBank/DDBJ databases">
        <authorList>
            <person name="Hull J."/>
        </authorList>
    </citation>
    <scope>NUCLEOTIDE SEQUENCE</scope>
</reference>
<dbReference type="SUPFAM" id="SSF46565">
    <property type="entry name" value="Chaperone J-domain"/>
    <property type="match status" value="1"/>
</dbReference>
<dbReference type="CDD" id="cd06257">
    <property type="entry name" value="DnaJ"/>
    <property type="match status" value="1"/>
</dbReference>
<evidence type="ECO:0000256" key="1">
    <source>
        <dbReference type="SAM" id="Phobius"/>
    </source>
</evidence>
<dbReference type="SMART" id="SM00271">
    <property type="entry name" value="DnaJ"/>
    <property type="match status" value="1"/>
</dbReference>
<name>A0A0A9XGF4_LYGHE</name>
<keyword evidence="1" id="KW-0812">Transmembrane</keyword>
<dbReference type="InterPro" id="IPR001623">
    <property type="entry name" value="DnaJ_domain"/>
</dbReference>
<dbReference type="InterPro" id="IPR036869">
    <property type="entry name" value="J_dom_sf"/>
</dbReference>
<dbReference type="PANTHER" id="PTHR24074">
    <property type="entry name" value="CO-CHAPERONE PROTEIN DJLA"/>
    <property type="match status" value="1"/>
</dbReference>
<keyword evidence="1" id="KW-1133">Transmembrane helix</keyword>